<dbReference type="PANTHER" id="PTHR11475">
    <property type="entry name" value="OXIDASE/PEROXIDASE"/>
    <property type="match status" value="1"/>
</dbReference>
<dbReference type="Gene3D" id="2.40.30.10">
    <property type="entry name" value="Translation factors"/>
    <property type="match status" value="1"/>
</dbReference>
<sequence>MPFVRQKVPLDFFQDGVGTMVSTPGNYTTIATGASCADKLPLGNLPLPRCISNILHSYRLQPNDVFNLTYLQQFKSKRSTSHVVSVGPDTGQYFPQGIYIPTDDKTYLSSYIVGQNYTITQQYLPFNRSQAPGNAGVNIGTPFVDASHIYGVTNDQTSLIRDTGNRGKMRLITSDQSEDSKFGYPPKDQNGEYIFGRCNELYAIHGDDWNDETYFQEARRWVIALLQKITYYEYGTPLPVYKGYNPNLKPVIETFFATTSMRYGHSEVSELYGVPTFIASMALQMQEEVDIYIADQMRYYMYKSELMDVVRGRDHGIPRYNDARKYYGLTRATDWSDISSDPVVQKRLRDAYGTIDQVESFSGGLAEDHVPGSNLGPLFYNSYIDQWTNIRDFDRFWYESPDAGFTAAEIDTIHNTTLAMLIARNIPSKASLPTNLWVVQPIVAPNATGSSSYSPFNILKFSNTYQVQWRIDGNDLYLLMTMQSTNAWFGIGFNPLDGGMLDADMIIVTSNSSMIDVGLYRPTAYQKPVRDLTSTFLTVLSQNATNGYTQVEVKRPLNARDRRPITNTAITTIYAFNPEVSILTYHGGNRGSLSVNLFSASTFGSVTNQARDMQLVHGIGMFSMWCVLFPVSIWIVRYMRHRNSYMFQHRNLQIIGAVCVGVFGAVAMSSLTVQFRVPHGILGTTIYVALIIQVALGLLAIFGLAHVESASTGIVRGLKHFHFYFGAILMACAWVNVYLGITQFGVNYNVNTTIVTYLYLAWFVLLALIFFASEFYYKVKNLQFLWPSREMSDTNLRIHKRIPEKIYELLPAYTWSEFNERVLSGACLVVAEGLVFDIHSWIKIHPGGQKILRRVIGTDITNDFFFDPNVQMVISKNFDKEHELLQSNDFIDGPIKYSNIQYKDKKPNHHVPNSVARSIDLLNSVTFKNTRVAMHRHSKFATAKLATMVVARISDYDDENVSRPVVDGILPYSMLTTPKISPEIFRRYILTNIEDVARYDAENPVKKLTFQVIHPYEKLPEILPGDYIEIMSYTNKSTVVRPYTLLKGPSSNTFSIIVKIYKDGVMSQHLGKQLKNFEIAVRGPFDVSDRIEQSISPPPSELGLRRRLRASVLSLSTTSRKLSYAKSNTIYSGYESVSSEDNAQPSSRILLNHARPDKCWDYLFLVCGGTGITPALQLIQYHLDHRDSKFHIYLLTANHSIADIISLKYLLYLQDNSDGRFNVEFIISRAPPAWKGYVGTIDDNLLYHWISTNYDVQQPPEIPERPNIMKFQSNQPPLSPIITNPEALYNANSFNQSNDHIVTMSPTSIDQTESPLSRSPTRSPIIELKSPIYTPTNAMVILNERHEYMKQLANDNLRQLRVIVCGPPDMMESVKLSLNKIGFPDEKAIFIV</sequence>
<evidence type="ECO:0000256" key="10">
    <source>
        <dbReference type="ARBA" id="ARBA00023136"/>
    </source>
</evidence>
<dbReference type="SUPFAM" id="SSF52343">
    <property type="entry name" value="Ferredoxin reductase-like, C-terminal NADP-linked domain"/>
    <property type="match status" value="1"/>
</dbReference>
<dbReference type="PROSITE" id="PS50292">
    <property type="entry name" value="PEROXIDASE_3"/>
    <property type="match status" value="1"/>
</dbReference>
<evidence type="ECO:0000256" key="11">
    <source>
        <dbReference type="ARBA" id="ARBA00023180"/>
    </source>
</evidence>
<evidence type="ECO:0000313" key="19">
    <source>
        <dbReference type="Proteomes" id="UP000789759"/>
    </source>
</evidence>
<dbReference type="InterPro" id="IPR005018">
    <property type="entry name" value="DOMON_domain"/>
</dbReference>
<dbReference type="CDD" id="cd08760">
    <property type="entry name" value="Cyt_b561_FRRS1_like"/>
    <property type="match status" value="1"/>
</dbReference>
<protein>
    <submittedName>
        <fullName evidence="18">9291_t:CDS:1</fullName>
    </submittedName>
</protein>
<evidence type="ECO:0000256" key="9">
    <source>
        <dbReference type="ARBA" id="ARBA00023002"/>
    </source>
</evidence>
<keyword evidence="12" id="KW-0408">Iron</keyword>
<dbReference type="GO" id="GO:0006979">
    <property type="term" value="P:response to oxidative stress"/>
    <property type="evidence" value="ECO:0007669"/>
    <property type="project" value="InterPro"/>
</dbReference>
<dbReference type="PROSITE" id="PS50255">
    <property type="entry name" value="CYTOCHROME_B5_2"/>
    <property type="match status" value="1"/>
</dbReference>
<dbReference type="EMBL" id="CAJVQA010003150">
    <property type="protein sequence ID" value="CAG8567738.1"/>
    <property type="molecule type" value="Genomic_DNA"/>
</dbReference>
<dbReference type="Pfam" id="PF00175">
    <property type="entry name" value="NAD_binding_1"/>
    <property type="match status" value="1"/>
</dbReference>
<dbReference type="Gene3D" id="3.40.50.80">
    <property type="entry name" value="Nucleotide-binding domain of ferredoxin-NADP reductase (FNR) module"/>
    <property type="match status" value="1"/>
</dbReference>
<dbReference type="InterPro" id="IPR017927">
    <property type="entry name" value="FAD-bd_FR_type"/>
</dbReference>
<dbReference type="PANTHER" id="PTHR11475:SF4">
    <property type="entry name" value="CHORION PEROXIDASE"/>
    <property type="match status" value="1"/>
</dbReference>
<comment type="subcellular location">
    <subcellularLocation>
        <location evidence="2">Membrane</location>
    </subcellularLocation>
    <subcellularLocation>
        <location evidence="3">Secreted</location>
    </subcellularLocation>
</comment>
<reference evidence="18" key="1">
    <citation type="submission" date="2021-06" db="EMBL/GenBank/DDBJ databases">
        <authorList>
            <person name="Kallberg Y."/>
            <person name="Tangrot J."/>
            <person name="Rosling A."/>
        </authorList>
    </citation>
    <scope>NUCLEOTIDE SEQUENCE</scope>
    <source>
        <strain evidence="18">FL966</strain>
    </source>
</reference>
<dbReference type="GO" id="GO:0004601">
    <property type="term" value="F:peroxidase activity"/>
    <property type="evidence" value="ECO:0007669"/>
    <property type="project" value="InterPro"/>
</dbReference>
<dbReference type="Pfam" id="PF00173">
    <property type="entry name" value="Cyt-b5"/>
    <property type="match status" value="1"/>
</dbReference>
<keyword evidence="12" id="KW-0479">Metal-binding</keyword>
<keyword evidence="11" id="KW-0325">Glycoprotein</keyword>
<feature type="domain" description="DOMON" evidence="15">
    <location>
        <begin position="463"/>
        <end position="577"/>
    </location>
</feature>
<dbReference type="PROSITE" id="PS50836">
    <property type="entry name" value="DOMON"/>
    <property type="match status" value="1"/>
</dbReference>
<dbReference type="CDD" id="cd09631">
    <property type="entry name" value="DOMON_DOH"/>
    <property type="match status" value="1"/>
</dbReference>
<dbReference type="InterPro" id="IPR045266">
    <property type="entry name" value="DOH_DOMON"/>
</dbReference>
<dbReference type="InterPro" id="IPR008333">
    <property type="entry name" value="Cbr1-like_FAD-bd_dom"/>
</dbReference>
<comment type="cofactor">
    <cofactor evidence="1">
        <name>FAD</name>
        <dbReference type="ChEBI" id="CHEBI:57692"/>
    </cofactor>
</comment>
<feature type="transmembrane region" description="Helical" evidence="13">
    <location>
        <begin position="615"/>
        <end position="639"/>
    </location>
</feature>
<feature type="transmembrane region" description="Helical" evidence="13">
    <location>
        <begin position="681"/>
        <end position="702"/>
    </location>
</feature>
<evidence type="ECO:0000259" key="16">
    <source>
        <dbReference type="PROSITE" id="PS50939"/>
    </source>
</evidence>
<feature type="domain" description="FAD-binding FR-type" evidence="17">
    <location>
        <begin position="983"/>
        <end position="1091"/>
    </location>
</feature>
<dbReference type="GO" id="GO:0005576">
    <property type="term" value="C:extracellular region"/>
    <property type="evidence" value="ECO:0007669"/>
    <property type="project" value="UniProtKB-SubCell"/>
</dbReference>
<keyword evidence="8 13" id="KW-1133">Transmembrane helix</keyword>
<dbReference type="SUPFAM" id="SSF48113">
    <property type="entry name" value="Heme-dependent peroxidases"/>
    <property type="match status" value="1"/>
</dbReference>
<name>A0A9N9FZ66_9GLOM</name>
<evidence type="ECO:0000256" key="6">
    <source>
        <dbReference type="ARBA" id="ARBA00022692"/>
    </source>
</evidence>
<feature type="transmembrane region" description="Helical" evidence="13">
    <location>
        <begin position="723"/>
        <end position="745"/>
    </location>
</feature>
<dbReference type="Gene3D" id="3.10.120.10">
    <property type="entry name" value="Cytochrome b5-like heme/steroid binding domain"/>
    <property type="match status" value="1"/>
</dbReference>
<dbReference type="InterPro" id="IPR036400">
    <property type="entry name" value="Cyt_B5-like_heme/steroid_sf"/>
</dbReference>
<dbReference type="InterPro" id="IPR001199">
    <property type="entry name" value="Cyt_B5-like_heme/steroid-bd"/>
</dbReference>
<dbReference type="SUPFAM" id="SSF63380">
    <property type="entry name" value="Riboflavin synthase domain-like"/>
    <property type="match status" value="1"/>
</dbReference>
<evidence type="ECO:0000313" key="18">
    <source>
        <dbReference type="EMBL" id="CAG8567738.1"/>
    </source>
</evidence>
<feature type="domain" description="Cytochrome b5 heme-binding" evidence="14">
    <location>
        <begin position="810"/>
        <end position="896"/>
    </location>
</feature>
<keyword evidence="9" id="KW-0560">Oxidoreductase</keyword>
<keyword evidence="19" id="KW-1185">Reference proteome</keyword>
<evidence type="ECO:0000256" key="5">
    <source>
        <dbReference type="ARBA" id="ARBA00022525"/>
    </source>
</evidence>
<gene>
    <name evidence="18" type="ORF">CPELLU_LOCUS5507</name>
</gene>
<evidence type="ECO:0000256" key="4">
    <source>
        <dbReference type="ARBA" id="ARBA00022448"/>
    </source>
</evidence>
<evidence type="ECO:0000256" key="2">
    <source>
        <dbReference type="ARBA" id="ARBA00004370"/>
    </source>
</evidence>
<keyword evidence="10 13" id="KW-0472">Membrane</keyword>
<organism evidence="18 19">
    <name type="scientific">Cetraspora pellucida</name>
    <dbReference type="NCBI Taxonomy" id="1433469"/>
    <lineage>
        <taxon>Eukaryota</taxon>
        <taxon>Fungi</taxon>
        <taxon>Fungi incertae sedis</taxon>
        <taxon>Mucoromycota</taxon>
        <taxon>Glomeromycotina</taxon>
        <taxon>Glomeromycetes</taxon>
        <taxon>Diversisporales</taxon>
        <taxon>Gigasporaceae</taxon>
        <taxon>Cetraspora</taxon>
    </lineage>
</organism>
<keyword evidence="5" id="KW-0964">Secreted</keyword>
<keyword evidence="6 13" id="KW-0812">Transmembrane</keyword>
<dbReference type="Proteomes" id="UP000789759">
    <property type="component" value="Unassembled WGS sequence"/>
</dbReference>
<evidence type="ECO:0000256" key="3">
    <source>
        <dbReference type="ARBA" id="ARBA00004613"/>
    </source>
</evidence>
<dbReference type="Gene3D" id="1.10.640.10">
    <property type="entry name" value="Haem peroxidase domain superfamily, animal type"/>
    <property type="match status" value="3"/>
</dbReference>
<dbReference type="Pfam" id="PF03351">
    <property type="entry name" value="DOMON"/>
    <property type="match status" value="1"/>
</dbReference>
<dbReference type="InterPro" id="IPR010255">
    <property type="entry name" value="Haem_peroxidase_sf"/>
</dbReference>
<evidence type="ECO:0000259" key="17">
    <source>
        <dbReference type="PROSITE" id="PS51384"/>
    </source>
</evidence>
<feature type="transmembrane region" description="Helical" evidence="13">
    <location>
        <begin position="757"/>
        <end position="777"/>
    </location>
</feature>
<dbReference type="GO" id="GO:0046872">
    <property type="term" value="F:metal ion binding"/>
    <property type="evidence" value="ECO:0007669"/>
    <property type="project" value="UniProtKB-KW"/>
</dbReference>
<dbReference type="PROSITE" id="PS50939">
    <property type="entry name" value="CYTOCHROME_B561"/>
    <property type="match status" value="1"/>
</dbReference>
<feature type="binding site" description="axial binding residue" evidence="12">
    <location>
        <position position="265"/>
    </location>
    <ligand>
        <name>heme b</name>
        <dbReference type="ChEBI" id="CHEBI:60344"/>
    </ligand>
    <ligandPart>
        <name>Fe</name>
        <dbReference type="ChEBI" id="CHEBI:18248"/>
    </ligandPart>
</feature>
<dbReference type="SUPFAM" id="SSF55856">
    <property type="entry name" value="Cytochrome b5-like heme/steroid binding domain"/>
    <property type="match status" value="1"/>
</dbReference>
<feature type="transmembrane region" description="Helical" evidence="13">
    <location>
        <begin position="651"/>
        <end position="675"/>
    </location>
</feature>
<keyword evidence="7" id="KW-0249">Electron transport</keyword>
<comment type="caution">
    <text evidence="18">The sequence shown here is derived from an EMBL/GenBank/DDBJ whole genome shotgun (WGS) entry which is preliminary data.</text>
</comment>
<dbReference type="Pfam" id="PF00970">
    <property type="entry name" value="FAD_binding_6"/>
    <property type="match status" value="1"/>
</dbReference>
<feature type="domain" description="Cytochrome b561" evidence="16">
    <location>
        <begin position="579"/>
        <end position="780"/>
    </location>
</feature>
<dbReference type="Gene3D" id="1.20.120.1770">
    <property type="match status" value="1"/>
</dbReference>
<dbReference type="PROSITE" id="PS51384">
    <property type="entry name" value="FAD_FR"/>
    <property type="match status" value="1"/>
</dbReference>
<keyword evidence="12" id="KW-0349">Heme</keyword>
<evidence type="ECO:0000256" key="13">
    <source>
        <dbReference type="SAM" id="Phobius"/>
    </source>
</evidence>
<dbReference type="Pfam" id="PF03098">
    <property type="entry name" value="An_peroxidase"/>
    <property type="match status" value="3"/>
</dbReference>
<dbReference type="InterPro" id="IPR037120">
    <property type="entry name" value="Haem_peroxidase_sf_animal"/>
</dbReference>
<keyword evidence="4" id="KW-0813">Transport</keyword>
<dbReference type="InterPro" id="IPR019791">
    <property type="entry name" value="Haem_peroxidase_animal"/>
</dbReference>
<dbReference type="GO" id="GO:0016020">
    <property type="term" value="C:membrane"/>
    <property type="evidence" value="ECO:0007669"/>
    <property type="project" value="UniProtKB-SubCell"/>
</dbReference>
<evidence type="ECO:0000256" key="12">
    <source>
        <dbReference type="PIRSR" id="PIRSR619791-2"/>
    </source>
</evidence>
<evidence type="ECO:0000259" key="14">
    <source>
        <dbReference type="PROSITE" id="PS50255"/>
    </source>
</evidence>
<dbReference type="InterPro" id="IPR006593">
    <property type="entry name" value="Cyt_b561/ferric_Rdtase_TM"/>
</dbReference>
<evidence type="ECO:0000259" key="15">
    <source>
        <dbReference type="PROSITE" id="PS50836"/>
    </source>
</evidence>
<evidence type="ECO:0000256" key="1">
    <source>
        <dbReference type="ARBA" id="ARBA00001974"/>
    </source>
</evidence>
<dbReference type="InterPro" id="IPR001433">
    <property type="entry name" value="OxRdtase_FAD/NAD-bd"/>
</dbReference>
<evidence type="ECO:0000256" key="8">
    <source>
        <dbReference type="ARBA" id="ARBA00022989"/>
    </source>
</evidence>
<dbReference type="GO" id="GO:0020037">
    <property type="term" value="F:heme binding"/>
    <property type="evidence" value="ECO:0007669"/>
    <property type="project" value="InterPro"/>
</dbReference>
<proteinExistence type="predicted"/>
<dbReference type="OrthoDB" id="823504at2759"/>
<accession>A0A9N9FZ66</accession>
<dbReference type="SMART" id="SM00664">
    <property type="entry name" value="DoH"/>
    <property type="match status" value="1"/>
</dbReference>
<evidence type="ECO:0000256" key="7">
    <source>
        <dbReference type="ARBA" id="ARBA00022982"/>
    </source>
</evidence>
<dbReference type="InterPro" id="IPR017938">
    <property type="entry name" value="Riboflavin_synthase-like_b-brl"/>
</dbReference>
<dbReference type="SMART" id="SM01117">
    <property type="entry name" value="Cyt-b5"/>
    <property type="match status" value="1"/>
</dbReference>
<dbReference type="InterPro" id="IPR039261">
    <property type="entry name" value="FNR_nucleotide-bd"/>
</dbReference>